<protein>
    <recommendedName>
        <fullName evidence="6">Pyrophosphate--fructose 6-phosphate 1-phosphotransferase</fullName>
        <ecNumber evidence="6">2.7.1.90</ecNumber>
    </recommendedName>
    <alternativeName>
        <fullName evidence="6">6-phosphofructokinase, pyrophosphate dependent</fullName>
    </alternativeName>
    <alternativeName>
        <fullName evidence="6">PPi-dependent phosphofructokinase</fullName>
        <shortName evidence="6">PPi-PFK</shortName>
    </alternativeName>
    <alternativeName>
        <fullName evidence="6">Pyrophosphate-dependent 6-phosphofructose-1-kinase</fullName>
    </alternativeName>
</protein>
<evidence type="ECO:0000256" key="6">
    <source>
        <dbReference type="HAMAP-Rule" id="MF_01978"/>
    </source>
</evidence>
<reference evidence="8 9" key="1">
    <citation type="journal article" date="2016" name="Nat. Commun.">
        <title>Thousands of microbial genomes shed light on interconnected biogeochemical processes in an aquifer system.</title>
        <authorList>
            <person name="Anantharaman K."/>
            <person name="Brown C.T."/>
            <person name="Hug L.A."/>
            <person name="Sharon I."/>
            <person name="Castelle C.J."/>
            <person name="Probst A.J."/>
            <person name="Thomas B.C."/>
            <person name="Singh A."/>
            <person name="Wilkins M.J."/>
            <person name="Karaoz U."/>
            <person name="Brodie E.L."/>
            <person name="Williams K.H."/>
            <person name="Hubbard S.S."/>
            <person name="Banfield J.F."/>
        </authorList>
    </citation>
    <scope>NUCLEOTIDE SEQUENCE [LARGE SCALE GENOMIC DNA]</scope>
</reference>
<dbReference type="UniPathway" id="UPA00109">
    <property type="reaction ID" value="UER00182"/>
</dbReference>
<evidence type="ECO:0000259" key="7">
    <source>
        <dbReference type="Pfam" id="PF00365"/>
    </source>
</evidence>
<dbReference type="GO" id="GO:0046872">
    <property type="term" value="F:metal ion binding"/>
    <property type="evidence" value="ECO:0007669"/>
    <property type="project" value="UniProtKB-KW"/>
</dbReference>
<comment type="caution">
    <text evidence="8">The sequence shown here is derived from an EMBL/GenBank/DDBJ whole genome shotgun (WGS) entry which is preliminary data.</text>
</comment>
<evidence type="ECO:0000256" key="3">
    <source>
        <dbReference type="ARBA" id="ARBA00022723"/>
    </source>
</evidence>
<dbReference type="GO" id="GO:0006002">
    <property type="term" value="P:fructose 6-phosphate metabolic process"/>
    <property type="evidence" value="ECO:0007669"/>
    <property type="project" value="InterPro"/>
</dbReference>
<dbReference type="Gene3D" id="3.40.50.460">
    <property type="entry name" value="Phosphofructokinase domain"/>
    <property type="match status" value="1"/>
</dbReference>
<accession>A0A1F7F258</accession>
<sequence>MKGNLVAGQSGGPTSVINGSLAGIITEAKKHKQIGKIFGMSFAIEGFMNEELIDLGKLSPATVKGLRDTPSSALGSSRLKLKDEHFPRILEVLKKYNIRYFHMAGGNDSMDTINRVEKYCRSQGYELYGVGVPKTVDNDLFGTDHTPGFPSAARFTALSVMQAGLLGSNMQRVDKYTIYQSIGRDAGWLTSASALGKKDESDAPHIIVIPERPLHRDKFLAKVDETVKKHGWVSIACGEGVKWENGTPVSASTTKDKFGNVEYGAMGGSSVAMNLHKLIKESFEGWRGEFQITESLPMCAADRMTAIDRKEAFELGTAAVKLATKGVSGVMTCLKRTSNKPYKTIIETVPLADVAVHAKPMPADFIEPDGFMVTKKYFEYMQPLVGDLPVYARIPKKLVK</sequence>
<comment type="activity regulation">
    <text evidence="6">Non-allosteric.</text>
</comment>
<gene>
    <name evidence="6" type="primary">pfp</name>
    <name evidence="8" type="ORF">A2519_19930</name>
</gene>
<feature type="active site" description="Proton acceptor" evidence="6">
    <location>
        <position position="137"/>
    </location>
</feature>
<comment type="pathway">
    <text evidence="6">Carbohydrate degradation; glycolysis; D-glyceraldehyde 3-phosphate and glycerone phosphate from D-glucose: step 3/4.</text>
</comment>
<feature type="site" description="Important for catalytic activity and substrate specificity; stabilizes the transition state when the phosphoryl donor is PPi; prevents ATP from binding by mimicking the alpha-phosphate group of ATP" evidence="6">
    <location>
        <position position="108"/>
    </location>
</feature>
<keyword evidence="2 6" id="KW-0808">Transferase</keyword>
<organism evidence="8 9">
    <name type="scientific">Candidatus Raymondbacteria bacterium RIFOXYD12_FULL_49_13</name>
    <dbReference type="NCBI Taxonomy" id="1817890"/>
    <lineage>
        <taxon>Bacteria</taxon>
        <taxon>Raymondiibacteriota</taxon>
    </lineage>
</organism>
<feature type="binding site" evidence="6">
    <location>
        <position position="12"/>
    </location>
    <ligand>
        <name>diphosphate</name>
        <dbReference type="ChEBI" id="CHEBI:33019"/>
    </ligand>
</feature>
<dbReference type="EC" id="2.7.1.90" evidence="6"/>
<dbReference type="InterPro" id="IPR022953">
    <property type="entry name" value="ATP_PFK"/>
</dbReference>
<comment type="subunit">
    <text evidence="6">Homodimer.</text>
</comment>
<evidence type="ECO:0000256" key="1">
    <source>
        <dbReference type="ARBA" id="ARBA00001946"/>
    </source>
</evidence>
<proteinExistence type="inferred from homology"/>
<dbReference type="NCBIfam" id="NF010675">
    <property type="entry name" value="PRK14072.1"/>
    <property type="match status" value="1"/>
</dbReference>
<comment type="subcellular location">
    <subcellularLocation>
        <location evidence="6">Cytoplasm</location>
    </subcellularLocation>
</comment>
<keyword evidence="4 6" id="KW-0418">Kinase</keyword>
<dbReference type="PIRSF" id="PIRSF036483">
    <property type="entry name" value="PFK_XF0274"/>
    <property type="match status" value="1"/>
</dbReference>
<comment type="caution">
    <text evidence="6">Lacks conserved residue(s) required for the propagation of feature annotation.</text>
</comment>
<dbReference type="Pfam" id="PF00365">
    <property type="entry name" value="PFK"/>
    <property type="match status" value="1"/>
</dbReference>
<comment type="similarity">
    <text evidence="6">Belongs to the phosphofructokinase type A (PFKA) family. PPi-dependent PFK group II subfamily. Clade 'B2' sub-subfamily.</text>
</comment>
<dbReference type="GO" id="GO:0047334">
    <property type="term" value="F:diphosphate-fructose-6-phosphate 1-phosphotransferase activity"/>
    <property type="evidence" value="ECO:0007669"/>
    <property type="project" value="UniProtKB-EC"/>
</dbReference>
<feature type="binding site" evidence="6">
    <location>
        <position position="107"/>
    </location>
    <ligand>
        <name>Mg(2+)</name>
        <dbReference type="ChEBI" id="CHEBI:18420"/>
        <note>catalytic</note>
    </ligand>
</feature>
<keyword evidence="6" id="KW-0324">Glycolysis</keyword>
<evidence type="ECO:0000256" key="2">
    <source>
        <dbReference type="ARBA" id="ARBA00022679"/>
    </source>
</evidence>
<dbReference type="AlphaFoldDB" id="A0A1F7F258"/>
<dbReference type="PANTHER" id="PTHR45770">
    <property type="entry name" value="ATP-DEPENDENT 6-PHOSPHOFRUCTOKINASE 1"/>
    <property type="match status" value="1"/>
</dbReference>
<dbReference type="InterPro" id="IPR011404">
    <property type="entry name" value="PPi-PFK"/>
</dbReference>
<evidence type="ECO:0000256" key="4">
    <source>
        <dbReference type="ARBA" id="ARBA00022777"/>
    </source>
</evidence>
<dbReference type="PRINTS" id="PR00476">
    <property type="entry name" value="PHFRCTKINASE"/>
</dbReference>
<evidence type="ECO:0000256" key="5">
    <source>
        <dbReference type="ARBA" id="ARBA00022842"/>
    </source>
</evidence>
<dbReference type="InterPro" id="IPR000023">
    <property type="entry name" value="Phosphofructokinase_dom"/>
</dbReference>
<keyword evidence="5 6" id="KW-0460">Magnesium</keyword>
<evidence type="ECO:0000313" key="8">
    <source>
        <dbReference type="EMBL" id="OGK00750.1"/>
    </source>
</evidence>
<feature type="domain" description="Phosphofructokinase" evidence="7">
    <location>
        <begin position="9"/>
        <end position="322"/>
    </location>
</feature>
<evidence type="ECO:0000313" key="9">
    <source>
        <dbReference type="Proteomes" id="UP000179243"/>
    </source>
</evidence>
<dbReference type="SUPFAM" id="SSF53784">
    <property type="entry name" value="Phosphofructokinase"/>
    <property type="match status" value="1"/>
</dbReference>
<dbReference type="EMBL" id="MFYX01000141">
    <property type="protein sequence ID" value="OGK00750.1"/>
    <property type="molecule type" value="Genomic_DNA"/>
</dbReference>
<dbReference type="GO" id="GO:0005737">
    <property type="term" value="C:cytoplasm"/>
    <property type="evidence" value="ECO:0007669"/>
    <property type="project" value="UniProtKB-SubCell"/>
</dbReference>
<comment type="cofactor">
    <cofactor evidence="1 6">
        <name>Mg(2+)</name>
        <dbReference type="ChEBI" id="CHEBI:18420"/>
    </cofactor>
</comment>
<dbReference type="InterPro" id="IPR035966">
    <property type="entry name" value="PKF_sf"/>
</dbReference>
<feature type="binding site" evidence="6">
    <location>
        <begin position="135"/>
        <end position="137"/>
    </location>
    <ligand>
        <name>substrate</name>
    </ligand>
</feature>
<dbReference type="Gene3D" id="3.40.50.450">
    <property type="match status" value="1"/>
</dbReference>
<dbReference type="GO" id="GO:0003872">
    <property type="term" value="F:6-phosphofructokinase activity"/>
    <property type="evidence" value="ECO:0007669"/>
    <property type="project" value="UniProtKB-UniRule"/>
</dbReference>
<dbReference type="HAMAP" id="MF_01978">
    <property type="entry name" value="Phosphofructokinase_II_B2"/>
    <property type="match status" value="1"/>
</dbReference>
<feature type="site" description="Important for catalytic activity; stabilizes the transition state when the phosphoryl donor is PPi" evidence="6">
    <location>
        <position position="134"/>
    </location>
</feature>
<comment type="catalytic activity">
    <reaction evidence="6">
        <text>beta-D-fructose 6-phosphate + diphosphate = beta-D-fructose 1,6-bisphosphate + phosphate + H(+)</text>
        <dbReference type="Rhea" id="RHEA:13613"/>
        <dbReference type="ChEBI" id="CHEBI:15378"/>
        <dbReference type="ChEBI" id="CHEBI:32966"/>
        <dbReference type="ChEBI" id="CHEBI:33019"/>
        <dbReference type="ChEBI" id="CHEBI:43474"/>
        <dbReference type="ChEBI" id="CHEBI:57634"/>
        <dbReference type="EC" id="2.7.1.90"/>
    </reaction>
</comment>
<keyword evidence="3 6" id="KW-0479">Metal-binding</keyword>
<comment type="function">
    <text evidence="6">Catalyzes the phosphorylation of D-fructose 6-phosphate, the first committing step of glycolysis. Uses inorganic phosphate (PPi) as phosphoryl donor instead of ATP like common ATP-dependent phosphofructokinases (ATP-PFKs), which renders the reaction reversible, and can thus function both in glycolysis and gluconeogenesis. Consistently, PPi-PFK can replace the enzymes of both the forward (ATP-PFK) and reverse (fructose-bisphosphatase (FBPase)) reactions.</text>
</comment>
<name>A0A1F7F258_UNCRA</name>
<dbReference type="InterPro" id="IPR050929">
    <property type="entry name" value="PFKA"/>
</dbReference>
<dbReference type="Proteomes" id="UP000179243">
    <property type="component" value="Unassembled WGS sequence"/>
</dbReference>
<feature type="binding site" evidence="6">
    <location>
        <position position="239"/>
    </location>
    <ligand>
        <name>substrate</name>
    </ligand>
</feature>
<keyword evidence="6" id="KW-0963">Cytoplasm</keyword>